<evidence type="ECO:0000256" key="11">
    <source>
        <dbReference type="RuleBase" id="RU003357"/>
    </source>
</evidence>
<dbReference type="PROSITE" id="PS52016">
    <property type="entry name" value="TONB_DEPENDENT_REC_3"/>
    <property type="match status" value="1"/>
</dbReference>
<sequence>MLQALPPPDPPQQVIVVTGKALPDAAASRAYGVETFDRERLTDAPTHRLDEILKQVPGLQLFRRSDSTSGHPTSQGVTLRALGGNASSRALLVLDGVPQADPFGGWVNWPAYDPAGLAQVRVVRGGGSVANGPGALAGVIDMSSLTERGAEGSAEAGSRESLAAHVYAGASLGPGLLTIDAQGARSSGFIPVTRSTRGPIDEPSPYREGSIRARWVVPMASDVELQASGLGFLDVRNRGVPFTGNRTRGADASLRLVGTGRWQWSATGYGQWRNLRSSFASVNDDRTEAHQVALQDSVPSSGFGGSVEVRPPMGTGFELRLGGDARLTEGESRELFSFIAGDPTRRRVAGGKSGTQGLFAEGAWTTGRLTLSAGGRVDHWSISDGELVEREIATGALLRDDHYPRRSGWRPTGRAGAVLDVGSGLTLRSAAYLGWRMPTLNELFRPFRAGPDATAANPFLKPERLAGAEAGARYSKGGAALELTAFANRLSDAIANVTLGQGPGVFPGVGFVAGNFSQRRNLNSVRVRGIEGSADVTRGPWSLRLGASYTRAKVEATGPASDLDGLRPAQTPKLGLTGAIGWHEGARSASILLRRVGSQFEDDLNRLRLPGATTIDAFASWPLTRRLQLIARAENLLDATVEAGADSDGTVERATPRTLWIGLRLSDF</sequence>
<dbReference type="Gene3D" id="2.170.130.10">
    <property type="entry name" value="TonB-dependent receptor, plug domain"/>
    <property type="match status" value="1"/>
</dbReference>
<dbReference type="InterPro" id="IPR036942">
    <property type="entry name" value="Beta-barrel_TonB_sf"/>
</dbReference>
<evidence type="ECO:0000313" key="15">
    <source>
        <dbReference type="Proteomes" id="UP001165343"/>
    </source>
</evidence>
<keyword evidence="9 10" id="KW-0998">Cell outer membrane</keyword>
<keyword evidence="4 10" id="KW-0812">Transmembrane</keyword>
<keyword evidence="3 10" id="KW-1134">Transmembrane beta strand</keyword>
<keyword evidence="15" id="KW-1185">Reference proteome</keyword>
<protein>
    <submittedName>
        <fullName evidence="14">TonB-dependent receptor</fullName>
    </submittedName>
</protein>
<evidence type="ECO:0000256" key="4">
    <source>
        <dbReference type="ARBA" id="ARBA00022692"/>
    </source>
</evidence>
<dbReference type="RefSeq" id="WP_249868437.1">
    <property type="nucleotide sequence ID" value="NZ_JAMGBC010000001.1"/>
</dbReference>
<accession>A0ABT0RGZ9</accession>
<dbReference type="PANTHER" id="PTHR30069">
    <property type="entry name" value="TONB-DEPENDENT OUTER MEMBRANE RECEPTOR"/>
    <property type="match status" value="1"/>
</dbReference>
<evidence type="ECO:0000256" key="9">
    <source>
        <dbReference type="ARBA" id="ARBA00023237"/>
    </source>
</evidence>
<dbReference type="EMBL" id="JAMGBC010000001">
    <property type="protein sequence ID" value="MCL6679548.1"/>
    <property type="molecule type" value="Genomic_DNA"/>
</dbReference>
<dbReference type="InterPro" id="IPR000531">
    <property type="entry name" value="Beta-barrel_TonB"/>
</dbReference>
<evidence type="ECO:0000256" key="1">
    <source>
        <dbReference type="ARBA" id="ARBA00004571"/>
    </source>
</evidence>
<evidence type="ECO:0000256" key="6">
    <source>
        <dbReference type="ARBA" id="ARBA00023077"/>
    </source>
</evidence>
<evidence type="ECO:0000313" key="14">
    <source>
        <dbReference type="EMBL" id="MCL6679548.1"/>
    </source>
</evidence>
<dbReference type="InterPro" id="IPR039426">
    <property type="entry name" value="TonB-dep_rcpt-like"/>
</dbReference>
<comment type="similarity">
    <text evidence="10 11">Belongs to the TonB-dependent receptor family.</text>
</comment>
<gene>
    <name evidence="14" type="ORF">LZ519_09520</name>
</gene>
<evidence type="ECO:0000256" key="3">
    <source>
        <dbReference type="ARBA" id="ARBA00022452"/>
    </source>
</evidence>
<organism evidence="14 15">
    <name type="scientific">Sphingomonas anseongensis</name>
    <dbReference type="NCBI Taxonomy" id="2908207"/>
    <lineage>
        <taxon>Bacteria</taxon>
        <taxon>Pseudomonadati</taxon>
        <taxon>Pseudomonadota</taxon>
        <taxon>Alphaproteobacteria</taxon>
        <taxon>Sphingomonadales</taxon>
        <taxon>Sphingomonadaceae</taxon>
        <taxon>Sphingomonas</taxon>
    </lineage>
</organism>
<dbReference type="PANTHER" id="PTHR30069:SF29">
    <property type="entry name" value="HEMOGLOBIN AND HEMOGLOBIN-HAPTOGLOBIN-BINDING PROTEIN 1-RELATED"/>
    <property type="match status" value="1"/>
</dbReference>
<evidence type="ECO:0000256" key="5">
    <source>
        <dbReference type="ARBA" id="ARBA00022729"/>
    </source>
</evidence>
<feature type="domain" description="TonB-dependent receptor plug" evidence="13">
    <location>
        <begin position="32"/>
        <end position="139"/>
    </location>
</feature>
<evidence type="ECO:0000256" key="8">
    <source>
        <dbReference type="ARBA" id="ARBA00023170"/>
    </source>
</evidence>
<dbReference type="Pfam" id="PF00593">
    <property type="entry name" value="TonB_dep_Rec_b-barrel"/>
    <property type="match status" value="1"/>
</dbReference>
<proteinExistence type="inferred from homology"/>
<keyword evidence="7 10" id="KW-0472">Membrane</keyword>
<dbReference type="Gene3D" id="2.40.170.20">
    <property type="entry name" value="TonB-dependent receptor, beta-barrel domain"/>
    <property type="match status" value="1"/>
</dbReference>
<feature type="domain" description="TonB-dependent receptor-like beta-barrel" evidence="12">
    <location>
        <begin position="241"/>
        <end position="636"/>
    </location>
</feature>
<dbReference type="Pfam" id="PF07715">
    <property type="entry name" value="Plug"/>
    <property type="match status" value="1"/>
</dbReference>
<dbReference type="InterPro" id="IPR012910">
    <property type="entry name" value="Plug_dom"/>
</dbReference>
<keyword evidence="2 10" id="KW-0813">Transport</keyword>
<dbReference type="Proteomes" id="UP001165343">
    <property type="component" value="Unassembled WGS sequence"/>
</dbReference>
<name>A0ABT0RGZ9_9SPHN</name>
<evidence type="ECO:0000256" key="2">
    <source>
        <dbReference type="ARBA" id="ARBA00022448"/>
    </source>
</evidence>
<evidence type="ECO:0000259" key="12">
    <source>
        <dbReference type="Pfam" id="PF00593"/>
    </source>
</evidence>
<keyword evidence="6 11" id="KW-0798">TonB box</keyword>
<comment type="subcellular location">
    <subcellularLocation>
        <location evidence="1 10">Cell outer membrane</location>
        <topology evidence="1 10">Multi-pass membrane protein</topology>
    </subcellularLocation>
</comment>
<keyword evidence="5" id="KW-0732">Signal</keyword>
<dbReference type="InterPro" id="IPR037066">
    <property type="entry name" value="Plug_dom_sf"/>
</dbReference>
<evidence type="ECO:0000259" key="13">
    <source>
        <dbReference type="Pfam" id="PF07715"/>
    </source>
</evidence>
<evidence type="ECO:0000256" key="7">
    <source>
        <dbReference type="ARBA" id="ARBA00023136"/>
    </source>
</evidence>
<evidence type="ECO:0000256" key="10">
    <source>
        <dbReference type="PROSITE-ProRule" id="PRU01360"/>
    </source>
</evidence>
<dbReference type="SUPFAM" id="SSF56935">
    <property type="entry name" value="Porins"/>
    <property type="match status" value="1"/>
</dbReference>
<keyword evidence="8 14" id="KW-0675">Receptor</keyword>
<comment type="caution">
    <text evidence="14">The sequence shown here is derived from an EMBL/GenBank/DDBJ whole genome shotgun (WGS) entry which is preliminary data.</text>
</comment>
<reference evidence="14" key="1">
    <citation type="submission" date="2022-05" db="EMBL/GenBank/DDBJ databases">
        <authorList>
            <person name="Jo J.-H."/>
            <person name="Im W.-T."/>
        </authorList>
    </citation>
    <scope>NUCLEOTIDE SEQUENCE</scope>
    <source>
        <strain evidence="14">RG327</strain>
    </source>
</reference>